<feature type="compositionally biased region" description="Polar residues" evidence="11">
    <location>
        <begin position="1"/>
        <end position="19"/>
    </location>
</feature>
<keyword evidence="4 10" id="KW-0240">DNA-directed RNA polymerase</keyword>
<dbReference type="InterPro" id="IPR003716">
    <property type="entry name" value="DNA-dir_RNA_pol_omega"/>
</dbReference>
<dbReference type="Pfam" id="PF01192">
    <property type="entry name" value="RNA_pol_Rpb6"/>
    <property type="match status" value="1"/>
</dbReference>
<dbReference type="HAMAP" id="MF_00366">
    <property type="entry name" value="RNApol_bact_RpoZ"/>
    <property type="match status" value="1"/>
</dbReference>
<comment type="caution">
    <text evidence="12">The sequence shown here is derived from an EMBL/GenBank/DDBJ whole genome shotgun (WGS) entry which is preliminary data.</text>
</comment>
<dbReference type="SUPFAM" id="SSF63562">
    <property type="entry name" value="RPB6/omega subunit-like"/>
    <property type="match status" value="1"/>
</dbReference>
<proteinExistence type="inferred from homology"/>
<keyword evidence="6 10" id="KW-0548">Nucleotidyltransferase</keyword>
<evidence type="ECO:0000313" key="13">
    <source>
        <dbReference type="Proteomes" id="UP000664844"/>
    </source>
</evidence>
<keyword evidence="5 10" id="KW-0808">Transferase</keyword>
<evidence type="ECO:0000256" key="2">
    <source>
        <dbReference type="ARBA" id="ARBA00012418"/>
    </source>
</evidence>
<keyword evidence="13" id="KW-1185">Reference proteome</keyword>
<comment type="function">
    <text evidence="10">Promotes RNA polymerase assembly. Latches the N- and C-terminal regions of the beta' subunit thereby facilitating its interaction with the beta and alpha subunits.</text>
</comment>
<organism evidence="12 13">
    <name type="scientific">Phormidium pseudopriestleyi FRX01</name>
    <dbReference type="NCBI Taxonomy" id="1759528"/>
    <lineage>
        <taxon>Bacteria</taxon>
        <taxon>Bacillati</taxon>
        <taxon>Cyanobacteriota</taxon>
        <taxon>Cyanophyceae</taxon>
        <taxon>Oscillatoriophycideae</taxon>
        <taxon>Oscillatoriales</taxon>
        <taxon>Oscillatoriaceae</taxon>
        <taxon>Phormidium</taxon>
    </lineage>
</organism>
<dbReference type="NCBIfam" id="NF001574">
    <property type="entry name" value="PRK00392.2-5"/>
    <property type="match status" value="1"/>
</dbReference>
<evidence type="ECO:0000256" key="9">
    <source>
        <dbReference type="ARBA" id="ARBA00048552"/>
    </source>
</evidence>
<evidence type="ECO:0000256" key="11">
    <source>
        <dbReference type="SAM" id="MobiDB-lite"/>
    </source>
</evidence>
<protein>
    <recommendedName>
        <fullName evidence="3 10">DNA-directed RNA polymerase subunit omega</fullName>
        <shortName evidence="10">RNAP omega subunit</shortName>
        <ecNumber evidence="2 10">2.7.7.6</ecNumber>
    </recommendedName>
    <alternativeName>
        <fullName evidence="10">RNA polymerase omega subunit</fullName>
    </alternativeName>
    <alternativeName>
        <fullName evidence="8 10">Transcriptase subunit omega</fullName>
    </alternativeName>
</protein>
<dbReference type="GO" id="GO:0000428">
    <property type="term" value="C:DNA-directed RNA polymerase complex"/>
    <property type="evidence" value="ECO:0007669"/>
    <property type="project" value="UniProtKB-KW"/>
</dbReference>
<evidence type="ECO:0000313" key="12">
    <source>
        <dbReference type="EMBL" id="MBO0349916.1"/>
    </source>
</evidence>
<feature type="region of interest" description="Disordered" evidence="11">
    <location>
        <begin position="1"/>
        <end position="20"/>
    </location>
</feature>
<dbReference type="EMBL" id="JAFLQW010000332">
    <property type="protein sequence ID" value="MBO0349916.1"/>
    <property type="molecule type" value="Genomic_DNA"/>
</dbReference>
<dbReference type="EC" id="2.7.7.6" evidence="2 10"/>
<evidence type="ECO:0000256" key="4">
    <source>
        <dbReference type="ARBA" id="ARBA00022478"/>
    </source>
</evidence>
<evidence type="ECO:0000256" key="8">
    <source>
        <dbReference type="ARBA" id="ARBA00029924"/>
    </source>
</evidence>
<comment type="catalytic activity">
    <reaction evidence="9 10">
        <text>RNA(n) + a ribonucleoside 5'-triphosphate = RNA(n+1) + diphosphate</text>
        <dbReference type="Rhea" id="RHEA:21248"/>
        <dbReference type="Rhea" id="RHEA-COMP:14527"/>
        <dbReference type="Rhea" id="RHEA-COMP:17342"/>
        <dbReference type="ChEBI" id="CHEBI:33019"/>
        <dbReference type="ChEBI" id="CHEBI:61557"/>
        <dbReference type="ChEBI" id="CHEBI:140395"/>
        <dbReference type="EC" id="2.7.7.6"/>
    </reaction>
</comment>
<evidence type="ECO:0000256" key="10">
    <source>
        <dbReference type="HAMAP-Rule" id="MF_00366"/>
    </source>
</evidence>
<dbReference type="InterPro" id="IPR006110">
    <property type="entry name" value="Pol_omega/Rpo6/RPB6"/>
</dbReference>
<comment type="similarity">
    <text evidence="1 10">Belongs to the RNA polymerase subunit omega family.</text>
</comment>
<reference evidence="12 13" key="1">
    <citation type="submission" date="2021-03" db="EMBL/GenBank/DDBJ databases">
        <title>Metabolic Capacity of the Antarctic Cyanobacterium Phormidium pseudopriestleyi that Sustains Oxygenic Photosynthesis in the Presence of Hydrogen Sulfide.</title>
        <authorList>
            <person name="Lumian J.E."/>
            <person name="Jungblut A.D."/>
            <person name="Dillon M.L."/>
            <person name="Hawes I."/>
            <person name="Doran P.T."/>
            <person name="Mackey T.J."/>
            <person name="Dick G.J."/>
            <person name="Grettenberger C.L."/>
            <person name="Sumner D.Y."/>
        </authorList>
    </citation>
    <scope>NUCLEOTIDE SEQUENCE [LARGE SCALE GENOMIC DNA]</scope>
    <source>
        <strain evidence="12 13">FRX01</strain>
    </source>
</reference>
<sequence>MNSGSGNPEKSKRSSFNTTDKIESFSRRALFVPHKRATIDTEHLMRRAEDLVSAASNRYRITVQVANRAKRRRYEDFDSMEEPTMKPVIRAIVEMSDELAQPEIIGD</sequence>
<comment type="subunit">
    <text evidence="10">In cyanobacteria the RNAP catalytic core is composed of 2 alpha, 1 beta, 1 beta', 1 gamma and 1 omega subunit. When a sigma factor is associated with the core the holoenzyme is formed, which can initiate transcription.</text>
</comment>
<dbReference type="Proteomes" id="UP000664844">
    <property type="component" value="Unassembled WGS sequence"/>
</dbReference>
<keyword evidence="7 10" id="KW-0804">Transcription</keyword>
<evidence type="ECO:0000256" key="3">
    <source>
        <dbReference type="ARBA" id="ARBA00013725"/>
    </source>
</evidence>
<dbReference type="InterPro" id="IPR036161">
    <property type="entry name" value="RPB6/omega-like_sf"/>
</dbReference>
<name>A0ABS3FTI4_9CYAN</name>
<evidence type="ECO:0000256" key="5">
    <source>
        <dbReference type="ARBA" id="ARBA00022679"/>
    </source>
</evidence>
<accession>A0ABS3FTI4</accession>
<evidence type="ECO:0000256" key="1">
    <source>
        <dbReference type="ARBA" id="ARBA00006711"/>
    </source>
</evidence>
<evidence type="ECO:0000256" key="7">
    <source>
        <dbReference type="ARBA" id="ARBA00023163"/>
    </source>
</evidence>
<gene>
    <name evidence="10" type="primary">rpoZ</name>
    <name evidence="12" type="ORF">J0895_12485</name>
</gene>
<evidence type="ECO:0000256" key="6">
    <source>
        <dbReference type="ARBA" id="ARBA00022695"/>
    </source>
</evidence>